<protein>
    <submittedName>
        <fullName evidence="3">Transporter substrate-binding domain-containing protein</fullName>
    </submittedName>
</protein>
<organism evidence="3 4">
    <name type="scientific">Chitinibacter bivalviorum</name>
    <dbReference type="NCBI Taxonomy" id="2739434"/>
    <lineage>
        <taxon>Bacteria</taxon>
        <taxon>Pseudomonadati</taxon>
        <taxon>Pseudomonadota</taxon>
        <taxon>Betaproteobacteria</taxon>
        <taxon>Neisseriales</taxon>
        <taxon>Chitinibacteraceae</taxon>
        <taxon>Chitinibacter</taxon>
    </lineage>
</organism>
<accession>A0A7H9BGP2</accession>
<reference evidence="3 4" key="1">
    <citation type="submission" date="2020-07" db="EMBL/GenBank/DDBJ databases">
        <title>Complete genome sequence of Chitinibacter sp. 2T18.</title>
        <authorList>
            <person name="Bae J.-W."/>
            <person name="Choi J.-W."/>
        </authorList>
    </citation>
    <scope>NUCLEOTIDE SEQUENCE [LARGE SCALE GENOMIC DNA]</scope>
    <source>
        <strain evidence="3 4">2T18</strain>
    </source>
</reference>
<dbReference type="PANTHER" id="PTHR38834">
    <property type="entry name" value="PERIPLASMIC SUBSTRATE BINDING PROTEIN FAMILY 3"/>
    <property type="match status" value="1"/>
</dbReference>
<dbReference type="Gene3D" id="3.40.190.10">
    <property type="entry name" value="Periplasmic binding protein-like II"/>
    <property type="match status" value="2"/>
</dbReference>
<sequence>MRLPLFLLLLASHSAFSTEALNAYTEEFAPYNYTEGKNYKGMANQILDRIIEQSGLVIKRESQPWLRAVQNAQNDPNSILFTTVRTPQRENQYLWVGPYDDCDIVFIKLKNRGDIKINSLKEAEKYMAGAARGAAGAQVLQSLGYNMNRLDTTSPEEFRSVKMLYANRFDLSAGMLMPHIYAAKQLNFDPSQLEAAFTIIKGGGCYFAFNPKVNQPAFQRFKDAFQTLKQSGELDKIRHQYLNPTSVGQN</sequence>
<evidence type="ECO:0000256" key="1">
    <source>
        <dbReference type="SAM" id="SignalP"/>
    </source>
</evidence>
<dbReference type="Pfam" id="PF00497">
    <property type="entry name" value="SBP_bac_3"/>
    <property type="match status" value="1"/>
</dbReference>
<feature type="chain" id="PRO_5028862060" evidence="1">
    <location>
        <begin position="18"/>
        <end position="250"/>
    </location>
</feature>
<keyword evidence="4" id="KW-1185">Reference proteome</keyword>
<evidence type="ECO:0000259" key="2">
    <source>
        <dbReference type="Pfam" id="PF00497"/>
    </source>
</evidence>
<dbReference type="KEGG" id="chiz:HQ393_01975"/>
<keyword evidence="1" id="KW-0732">Signal</keyword>
<dbReference type="RefSeq" id="WP_179357197.1">
    <property type="nucleotide sequence ID" value="NZ_CP058627.1"/>
</dbReference>
<dbReference type="EMBL" id="CP058627">
    <property type="protein sequence ID" value="QLG87111.1"/>
    <property type="molecule type" value="Genomic_DNA"/>
</dbReference>
<dbReference type="AlphaFoldDB" id="A0A7H9BGP2"/>
<feature type="domain" description="Solute-binding protein family 3/N-terminal" evidence="2">
    <location>
        <begin position="24"/>
        <end position="243"/>
    </location>
</feature>
<feature type="signal peptide" evidence="1">
    <location>
        <begin position="1"/>
        <end position="17"/>
    </location>
</feature>
<evidence type="ECO:0000313" key="4">
    <source>
        <dbReference type="Proteomes" id="UP000509597"/>
    </source>
</evidence>
<dbReference type="Proteomes" id="UP000509597">
    <property type="component" value="Chromosome"/>
</dbReference>
<dbReference type="PANTHER" id="PTHR38834:SF3">
    <property type="entry name" value="SOLUTE-BINDING PROTEIN FAMILY 3_N-TERMINAL DOMAIN-CONTAINING PROTEIN"/>
    <property type="match status" value="1"/>
</dbReference>
<name>A0A7H9BGP2_9NEIS</name>
<dbReference type="SUPFAM" id="SSF53850">
    <property type="entry name" value="Periplasmic binding protein-like II"/>
    <property type="match status" value="1"/>
</dbReference>
<gene>
    <name evidence="3" type="ORF">HQ393_01975</name>
</gene>
<proteinExistence type="predicted"/>
<evidence type="ECO:0000313" key="3">
    <source>
        <dbReference type="EMBL" id="QLG87111.1"/>
    </source>
</evidence>
<dbReference type="InterPro" id="IPR001638">
    <property type="entry name" value="Solute-binding_3/MltF_N"/>
</dbReference>